<proteinExistence type="predicted"/>
<evidence type="ECO:0000313" key="2">
    <source>
        <dbReference type="EMBL" id="TGO77170.1"/>
    </source>
</evidence>
<dbReference type="Proteomes" id="UP000297229">
    <property type="component" value="Unassembled WGS sequence"/>
</dbReference>
<keyword evidence="1" id="KW-0175">Coiled coil</keyword>
<sequence length="462" mass="53232">MHNTTPAALAVIRPHKTDAPSVINLAEEFQRLQHEYEDINGDKFEQAVQSKLLEQRKAFIHHLESMFSEINDFSNRKIQETNAKFGFNLPLEELKKVSLSNIAEHDWRFFATERESAAVQKKHLKERLKSNTDFDKEIKFQISSALGTTVTANPSSLTQTTQSPDNTIKIAQLLESNRSLQNELEVSKQTVIKLEAEKKQDNATIVRLQTLNHEVRQENTTLKEELKQLKENISHYEVVANSCSRVRAGYHNPGHVYCDDDGFYNIKGRPPANREVIDRRNKACHQGDITADYALFKIDPDRKGWNTGGERYKDFTSSYRVTPHQWAKILEDCEARPDRVLLEVLNMHGTMYRCCANTKYAHSPQNLFTFNVLFAKLFKRYKDLLATANQFPSATRYENLVTFVKQAANDRGEMREIVRRTVAHEKARCFEQARVISPYSLPRRSQYNAAGFESAKGGQSWW</sequence>
<organism evidence="2 3">
    <name type="scientific">Botrytis elliptica</name>
    <dbReference type="NCBI Taxonomy" id="278938"/>
    <lineage>
        <taxon>Eukaryota</taxon>
        <taxon>Fungi</taxon>
        <taxon>Dikarya</taxon>
        <taxon>Ascomycota</taxon>
        <taxon>Pezizomycotina</taxon>
        <taxon>Leotiomycetes</taxon>
        <taxon>Helotiales</taxon>
        <taxon>Sclerotiniaceae</taxon>
        <taxon>Botrytis</taxon>
    </lineage>
</organism>
<evidence type="ECO:0000256" key="1">
    <source>
        <dbReference type="SAM" id="Coils"/>
    </source>
</evidence>
<gene>
    <name evidence="2" type="ORF">BELL_0120g00230</name>
</gene>
<name>A0A4Z1JZR1_9HELO</name>
<dbReference type="AlphaFoldDB" id="A0A4Z1JZR1"/>
<reference evidence="2 3" key="1">
    <citation type="submission" date="2017-12" db="EMBL/GenBank/DDBJ databases">
        <title>Comparative genomics of Botrytis spp.</title>
        <authorList>
            <person name="Valero-Jimenez C.A."/>
            <person name="Tapia P."/>
            <person name="Veloso J."/>
            <person name="Silva-Moreno E."/>
            <person name="Staats M."/>
            <person name="Valdes J.H."/>
            <person name="Van Kan J.A.L."/>
        </authorList>
    </citation>
    <scope>NUCLEOTIDE SEQUENCE [LARGE SCALE GENOMIC DNA]</scope>
    <source>
        <strain evidence="2 3">Be9601</strain>
    </source>
</reference>
<keyword evidence="3" id="KW-1185">Reference proteome</keyword>
<evidence type="ECO:0000313" key="3">
    <source>
        <dbReference type="Proteomes" id="UP000297229"/>
    </source>
</evidence>
<comment type="caution">
    <text evidence="2">The sequence shown here is derived from an EMBL/GenBank/DDBJ whole genome shotgun (WGS) entry which is preliminary data.</text>
</comment>
<dbReference type="EMBL" id="PQXM01000119">
    <property type="protein sequence ID" value="TGO77170.1"/>
    <property type="molecule type" value="Genomic_DNA"/>
</dbReference>
<accession>A0A4Z1JZR1</accession>
<feature type="coiled-coil region" evidence="1">
    <location>
        <begin position="170"/>
        <end position="239"/>
    </location>
</feature>
<protein>
    <submittedName>
        <fullName evidence="2">Uncharacterized protein</fullName>
    </submittedName>
</protein>